<evidence type="ECO:0000313" key="4">
    <source>
        <dbReference type="EMBL" id="CAD9397564.1"/>
    </source>
</evidence>
<protein>
    <recommendedName>
        <fullName evidence="3">CRAL-TRIO domain-containing protein</fullName>
    </recommendedName>
</protein>
<feature type="region of interest" description="Disordered" evidence="1">
    <location>
        <begin position="65"/>
        <end position="90"/>
    </location>
</feature>
<reference evidence="4" key="1">
    <citation type="submission" date="2021-01" db="EMBL/GenBank/DDBJ databases">
        <authorList>
            <person name="Corre E."/>
            <person name="Pelletier E."/>
            <person name="Niang G."/>
            <person name="Scheremetjew M."/>
            <person name="Finn R."/>
            <person name="Kale V."/>
            <person name="Holt S."/>
            <person name="Cochrane G."/>
            <person name="Meng A."/>
            <person name="Brown T."/>
            <person name="Cohen L."/>
        </authorList>
    </citation>
    <scope>NUCLEOTIDE SEQUENCE</scope>
    <source>
        <strain evidence="4">RCC1693</strain>
    </source>
</reference>
<dbReference type="CDD" id="cd00170">
    <property type="entry name" value="SEC14"/>
    <property type="match status" value="1"/>
</dbReference>
<gene>
    <name evidence="4" type="ORF">FPAR1323_LOCUS4234</name>
</gene>
<accession>A0A7S2BHZ0</accession>
<keyword evidence="2" id="KW-0812">Transmembrane</keyword>
<evidence type="ECO:0000259" key="3">
    <source>
        <dbReference type="PROSITE" id="PS50191"/>
    </source>
</evidence>
<feature type="region of interest" description="Disordered" evidence="1">
    <location>
        <begin position="1"/>
        <end position="22"/>
    </location>
</feature>
<dbReference type="InterPro" id="IPR001251">
    <property type="entry name" value="CRAL-TRIO_dom"/>
</dbReference>
<feature type="compositionally biased region" description="Low complexity" evidence="1">
    <location>
        <begin position="1"/>
        <end position="15"/>
    </location>
</feature>
<evidence type="ECO:0000256" key="1">
    <source>
        <dbReference type="SAM" id="MobiDB-lite"/>
    </source>
</evidence>
<dbReference type="EMBL" id="HBGT01007823">
    <property type="protein sequence ID" value="CAD9397564.1"/>
    <property type="molecule type" value="Transcribed_RNA"/>
</dbReference>
<dbReference type="PANTHER" id="PTHR46277">
    <property type="entry name" value="OS03G0850700 PROTEIN"/>
    <property type="match status" value="1"/>
</dbReference>
<dbReference type="Gene3D" id="3.40.525.10">
    <property type="entry name" value="CRAL-TRIO lipid binding domain"/>
    <property type="match status" value="1"/>
</dbReference>
<dbReference type="PROSITE" id="PS50191">
    <property type="entry name" value="CRAL_TRIO"/>
    <property type="match status" value="1"/>
</dbReference>
<dbReference type="SMART" id="SM00516">
    <property type="entry name" value="SEC14"/>
    <property type="match status" value="1"/>
</dbReference>
<sequence>MAAVVDTADAAAAAAEEPSSDVVPNADPAVWRGVLGDDYEAIQELIDLTDPEATKSQAIIDIYNGVPQDKDKKNKTANEAPPTPPDENTMRRCIEDHRALRASLTNAIRFYHARQGDVPAASRQLARHLLWRAERNMQLEARQTAAASAGEGAADAEAMSVGEARSSHIPRELMEEGSFKAAGRDKQGRPILCVRARLWQPGRFAEADEEEFAMYMLDHIEMKMNGSKTESEWANKTPVGEQWVVLFDMTKWTTANSDIATVKRLIKILVVHYPDRLGMAIIFNAPFLFSAVWAIISPFLEEVTRKKVLFVKNNRDGSVNQQLAAVIDPEDLEEDFGGSHAQYPSPAFV</sequence>
<dbReference type="Pfam" id="PF00650">
    <property type="entry name" value="CRAL_TRIO"/>
    <property type="match status" value="1"/>
</dbReference>
<dbReference type="AlphaFoldDB" id="A0A7S2BHZ0"/>
<keyword evidence="2" id="KW-1133">Transmembrane helix</keyword>
<proteinExistence type="predicted"/>
<keyword evidence="2" id="KW-0472">Membrane</keyword>
<feature type="domain" description="CRAL-TRIO" evidence="3">
    <location>
        <begin position="169"/>
        <end position="344"/>
    </location>
</feature>
<name>A0A7S2BHZ0_9STRA</name>
<evidence type="ECO:0000256" key="2">
    <source>
        <dbReference type="SAM" id="Phobius"/>
    </source>
</evidence>
<dbReference type="SUPFAM" id="SSF52087">
    <property type="entry name" value="CRAL/TRIO domain"/>
    <property type="match status" value="1"/>
</dbReference>
<dbReference type="InterPro" id="IPR036865">
    <property type="entry name" value="CRAL-TRIO_dom_sf"/>
</dbReference>
<feature type="transmembrane region" description="Helical" evidence="2">
    <location>
        <begin position="277"/>
        <end position="300"/>
    </location>
</feature>
<organism evidence="4">
    <name type="scientific">Florenciella parvula</name>
    <dbReference type="NCBI Taxonomy" id="236787"/>
    <lineage>
        <taxon>Eukaryota</taxon>
        <taxon>Sar</taxon>
        <taxon>Stramenopiles</taxon>
        <taxon>Ochrophyta</taxon>
        <taxon>Dictyochophyceae</taxon>
        <taxon>Florenciellales</taxon>
        <taxon>Florenciella</taxon>
    </lineage>
</organism>
<dbReference type="PANTHER" id="PTHR46277:SF3">
    <property type="entry name" value="BINDING PROTEIN, PUTATIVE-RELATED"/>
    <property type="match status" value="1"/>
</dbReference>